<dbReference type="AlphaFoldDB" id="A0A556N7I9"/>
<dbReference type="PANTHER" id="PTHR42754:SF1">
    <property type="entry name" value="LIPOPROTEIN"/>
    <property type="match status" value="1"/>
</dbReference>
<proteinExistence type="predicted"/>
<reference evidence="2 3" key="1">
    <citation type="submission" date="2019-07" db="EMBL/GenBank/DDBJ databases">
        <authorList>
            <person name="Huq M.A."/>
        </authorList>
    </citation>
    <scope>NUCLEOTIDE SEQUENCE [LARGE SCALE GENOMIC DNA]</scope>
    <source>
        <strain evidence="2 3">MAH-3</strain>
    </source>
</reference>
<sequence length="531" mass="57461">MKTLFTFLLAVSINTAFTQFDIVFQKNIGGSGFDGLEMIYTPDSSGYYLIGLSNSNSSFDKSENSRGGFDLWILKTDLNFNIEWQKTIGGNQEDSYTGAIVTDTAIYCLLTTFSTPSFEMNATNYGLYDFWFLKLDLDGNILDQKTYGGTSGDQAVKLMKWSNHFLLLGTSNSPISGNKTQDSKGAGDYWLLEIDPLDLSVVTEKVIGSANGDTFRDATITDNQELFLMGYSLVGTSGDKTDNGYGATDVWMVKLDNTLNVVADKCFGGSNSEEPAGTLITDGTNLYFVNSSYSGATGNKTTLQVPGFDGNSRSDIWLVKLDDDLNKVWERSFGGSHDDYPSRIVLLEDGLLAIGSNAQSAQGTGNRTAPSYGARDGWMVFVNTDGTPIGQFTLGGSADDGVSVGYQRGDTLICLASTASPVSGNQTTGTHGSTDAWLVKLKITDLATSNFAAKNFDLNLYPNPSNDFVVFDFSAPQDKDQLISIFSSDGKKVDEFILLAGENSSTWYPTCGSGIYYYSVGELKGKVVIED</sequence>
<protein>
    <submittedName>
        <fullName evidence="2">T9SS type A sorting domain-containing protein</fullName>
    </submittedName>
</protein>
<dbReference type="PANTHER" id="PTHR42754">
    <property type="entry name" value="ENDOGLUCANASE"/>
    <property type="match status" value="1"/>
</dbReference>
<dbReference type="InterPro" id="IPR026444">
    <property type="entry name" value="Secre_tail"/>
</dbReference>
<gene>
    <name evidence="2" type="ORF">FO442_03040</name>
</gene>
<keyword evidence="1" id="KW-0732">Signal</keyword>
<evidence type="ECO:0000313" key="3">
    <source>
        <dbReference type="Proteomes" id="UP000316008"/>
    </source>
</evidence>
<dbReference type="EMBL" id="VLPL01000001">
    <property type="protein sequence ID" value="TSJ48125.1"/>
    <property type="molecule type" value="Genomic_DNA"/>
</dbReference>
<name>A0A556N7I9_9FLAO</name>
<dbReference type="NCBIfam" id="TIGR04183">
    <property type="entry name" value="Por_Secre_tail"/>
    <property type="match status" value="1"/>
</dbReference>
<evidence type="ECO:0000256" key="1">
    <source>
        <dbReference type="ARBA" id="ARBA00022729"/>
    </source>
</evidence>
<dbReference type="RefSeq" id="WP_144331660.1">
    <property type="nucleotide sequence ID" value="NZ_VLPL01000001.1"/>
</dbReference>
<dbReference type="OrthoDB" id="9811934at2"/>
<evidence type="ECO:0000313" key="2">
    <source>
        <dbReference type="EMBL" id="TSJ48125.1"/>
    </source>
</evidence>
<accession>A0A556N7I9</accession>
<keyword evidence="3" id="KW-1185">Reference proteome</keyword>
<comment type="caution">
    <text evidence="2">The sequence shown here is derived from an EMBL/GenBank/DDBJ whole genome shotgun (WGS) entry which is preliminary data.</text>
</comment>
<dbReference type="Proteomes" id="UP000316008">
    <property type="component" value="Unassembled WGS sequence"/>
</dbReference>
<organism evidence="2 3">
    <name type="scientific">Fluviicola chungangensis</name>
    <dbReference type="NCBI Taxonomy" id="2597671"/>
    <lineage>
        <taxon>Bacteria</taxon>
        <taxon>Pseudomonadati</taxon>
        <taxon>Bacteroidota</taxon>
        <taxon>Flavobacteriia</taxon>
        <taxon>Flavobacteriales</taxon>
        <taxon>Crocinitomicaceae</taxon>
        <taxon>Fluviicola</taxon>
    </lineage>
</organism>